<organism evidence="5 6">
    <name type="scientific">Pseudoalteromonas citrea</name>
    <dbReference type="NCBI Taxonomy" id="43655"/>
    <lineage>
        <taxon>Bacteria</taxon>
        <taxon>Pseudomonadati</taxon>
        <taxon>Pseudomonadota</taxon>
        <taxon>Gammaproteobacteria</taxon>
        <taxon>Alteromonadales</taxon>
        <taxon>Pseudoalteromonadaceae</taxon>
        <taxon>Pseudoalteromonas</taxon>
    </lineage>
</organism>
<dbReference type="PANTHER" id="PTHR16099">
    <property type="entry name" value="8-OXO-DGTP DIPHOSPHATES NUDT15"/>
    <property type="match status" value="1"/>
</dbReference>
<dbReference type="PROSITE" id="PS00893">
    <property type="entry name" value="NUDIX_BOX"/>
    <property type="match status" value="1"/>
</dbReference>
<name>A0AAD4FSW3_9GAMM</name>
<dbReference type="InterPro" id="IPR020084">
    <property type="entry name" value="NUDIX_hydrolase_CS"/>
</dbReference>
<dbReference type="Pfam" id="PF00293">
    <property type="entry name" value="NUDIX"/>
    <property type="match status" value="1"/>
</dbReference>
<dbReference type="InterPro" id="IPR020476">
    <property type="entry name" value="Nudix_hydrolase"/>
</dbReference>
<evidence type="ECO:0000313" key="6">
    <source>
        <dbReference type="Proteomes" id="UP000016487"/>
    </source>
</evidence>
<dbReference type="AlphaFoldDB" id="A0AAD4FSW3"/>
<comment type="caution">
    <text evidence="5">The sequence shown here is derived from an EMBL/GenBank/DDBJ whole genome shotgun (WGS) entry which is preliminary data.</text>
</comment>
<dbReference type="PROSITE" id="PS51462">
    <property type="entry name" value="NUDIX"/>
    <property type="match status" value="1"/>
</dbReference>
<proteinExistence type="inferred from homology"/>
<dbReference type="CDD" id="cd04678">
    <property type="entry name" value="NUDIX_MTH2_Nudt15"/>
    <property type="match status" value="1"/>
</dbReference>
<dbReference type="GO" id="GO:0006203">
    <property type="term" value="P:dGTP catabolic process"/>
    <property type="evidence" value="ECO:0007669"/>
    <property type="project" value="TreeGrafter"/>
</dbReference>
<gene>
    <name evidence="5" type="primary">mutT</name>
    <name evidence="5" type="ORF">PCIT_a0245</name>
</gene>
<evidence type="ECO:0000256" key="1">
    <source>
        <dbReference type="ARBA" id="ARBA00001946"/>
    </source>
</evidence>
<keyword evidence="2 3" id="KW-0378">Hydrolase</keyword>
<protein>
    <submittedName>
        <fullName evidence="5">8-oxo-dGTP diphosphatase</fullName>
    </submittedName>
</protein>
<dbReference type="RefSeq" id="WP_010362687.1">
    <property type="nucleotide sequence ID" value="NZ_AHBZ03000014.1"/>
</dbReference>
<reference evidence="5" key="2">
    <citation type="submission" date="2015-03" db="EMBL/GenBank/DDBJ databases">
        <title>Genome sequence of Pseudoalteromonas citrea.</title>
        <authorList>
            <person name="Xie B.-B."/>
            <person name="Rong J.-C."/>
            <person name="Qin Q.-L."/>
            <person name="Zhang Y.-Z."/>
        </authorList>
    </citation>
    <scope>NUCLEOTIDE SEQUENCE</scope>
    <source>
        <strain evidence="5">DSM 8771</strain>
    </source>
</reference>
<dbReference type="InterPro" id="IPR015797">
    <property type="entry name" value="NUDIX_hydrolase-like_dom_sf"/>
</dbReference>
<evidence type="ECO:0000256" key="2">
    <source>
        <dbReference type="ARBA" id="ARBA00022801"/>
    </source>
</evidence>
<dbReference type="PANTHER" id="PTHR16099:SF5">
    <property type="entry name" value="NUCLEOTIDE TRIPHOSPHATE DIPHOSPHATASE NUDT15"/>
    <property type="match status" value="1"/>
</dbReference>
<feature type="domain" description="Nudix hydrolase" evidence="4">
    <location>
        <begin position="6"/>
        <end position="142"/>
    </location>
</feature>
<comment type="cofactor">
    <cofactor evidence="1">
        <name>Mg(2+)</name>
        <dbReference type="ChEBI" id="CHEBI:18420"/>
    </cofactor>
</comment>
<dbReference type="Proteomes" id="UP000016487">
    <property type="component" value="Unassembled WGS sequence"/>
</dbReference>
<dbReference type="FunFam" id="3.90.79.10:FF:000060">
    <property type="entry name" value="Nudix hydrolase 1"/>
    <property type="match status" value="1"/>
</dbReference>
<sequence>MHLKKEVRVGVGVIIVRENKILLGERIGAHGAHTWATPGGHLEFTESPESCASREVLEETGLRLTSVKKLCFTNDVFGAEEKHYITLFMLGSCEAGEAQVTEPEKCIQWQWFDIDKLPKPLFLPMENLLTEQPDKLYEFVKQKGD</sequence>
<dbReference type="SUPFAM" id="SSF55811">
    <property type="entry name" value="Nudix"/>
    <property type="match status" value="1"/>
</dbReference>
<reference evidence="5" key="1">
    <citation type="journal article" date="2012" name="J. Bacteriol.">
        <title>Genome sequences of type strains of seven species of the marine bacterium Pseudoalteromonas.</title>
        <authorList>
            <person name="Xie B.B."/>
            <person name="Shu Y.L."/>
            <person name="Qin Q.L."/>
            <person name="Rong J.C."/>
            <person name="Zhang X.Y."/>
            <person name="Chen X.L."/>
            <person name="Shi M."/>
            <person name="He H.L."/>
            <person name="Zhou B.C."/>
            <person name="Zhang Y.Z."/>
        </authorList>
    </citation>
    <scope>NUCLEOTIDE SEQUENCE</scope>
    <source>
        <strain evidence="5">DSM 8771</strain>
    </source>
</reference>
<evidence type="ECO:0000259" key="4">
    <source>
        <dbReference type="PROSITE" id="PS51462"/>
    </source>
</evidence>
<dbReference type="InterPro" id="IPR000086">
    <property type="entry name" value="NUDIX_hydrolase_dom"/>
</dbReference>
<dbReference type="GO" id="GO:0035539">
    <property type="term" value="F:8-oxo-7,8-dihydrodeoxyguanosine triphosphate pyrophosphatase activity"/>
    <property type="evidence" value="ECO:0007669"/>
    <property type="project" value="TreeGrafter"/>
</dbReference>
<dbReference type="Gene3D" id="3.90.79.10">
    <property type="entry name" value="Nucleoside Triphosphate Pyrophosphohydrolase"/>
    <property type="match status" value="1"/>
</dbReference>
<evidence type="ECO:0000313" key="5">
    <source>
        <dbReference type="EMBL" id="KAF7773902.1"/>
    </source>
</evidence>
<dbReference type="GO" id="GO:0005829">
    <property type="term" value="C:cytosol"/>
    <property type="evidence" value="ECO:0007669"/>
    <property type="project" value="TreeGrafter"/>
</dbReference>
<comment type="similarity">
    <text evidence="3">Belongs to the Nudix hydrolase family.</text>
</comment>
<accession>A0AAD4FSW3</accession>
<dbReference type="EMBL" id="AHBZ03000014">
    <property type="protein sequence ID" value="KAF7773902.1"/>
    <property type="molecule type" value="Genomic_DNA"/>
</dbReference>
<evidence type="ECO:0000256" key="3">
    <source>
        <dbReference type="RuleBase" id="RU003476"/>
    </source>
</evidence>
<dbReference type="PRINTS" id="PR00502">
    <property type="entry name" value="NUDIXFAMILY"/>
</dbReference>